<reference evidence="13 14" key="1">
    <citation type="submission" date="2019-01" db="EMBL/GenBank/DDBJ databases">
        <title>Sequencing the genomes of 1000 actinobacteria strains.</title>
        <authorList>
            <person name="Klenk H.-P."/>
        </authorList>
    </citation>
    <scope>NUCLEOTIDE SEQUENCE [LARGE SCALE GENOMIC DNA]</scope>
    <source>
        <strain evidence="13 14">DSM 43925</strain>
    </source>
</reference>
<dbReference type="InterPro" id="IPR005804">
    <property type="entry name" value="FA_desaturase_dom"/>
</dbReference>
<protein>
    <submittedName>
        <fullName evidence="13">Stearoyl-CoA desaturase (Delta-9 desaturase)</fullName>
    </submittedName>
</protein>
<dbReference type="PANTHER" id="PTHR11351:SF3">
    <property type="entry name" value="BLL4393 PROTEIN"/>
    <property type="match status" value="1"/>
</dbReference>
<feature type="transmembrane region" description="Helical" evidence="11">
    <location>
        <begin position="96"/>
        <end position="119"/>
    </location>
</feature>
<keyword evidence="9 11" id="KW-0472">Membrane</keyword>
<evidence type="ECO:0000256" key="3">
    <source>
        <dbReference type="ARBA" id="ARBA00022692"/>
    </source>
</evidence>
<evidence type="ECO:0000259" key="12">
    <source>
        <dbReference type="Pfam" id="PF00487"/>
    </source>
</evidence>
<organism evidence="13 14">
    <name type="scientific">Nonomuraea polychroma</name>
    <dbReference type="NCBI Taxonomy" id="46176"/>
    <lineage>
        <taxon>Bacteria</taxon>
        <taxon>Bacillati</taxon>
        <taxon>Actinomycetota</taxon>
        <taxon>Actinomycetes</taxon>
        <taxon>Streptosporangiales</taxon>
        <taxon>Streptosporangiaceae</taxon>
        <taxon>Nonomuraea</taxon>
    </lineage>
</organism>
<evidence type="ECO:0000256" key="10">
    <source>
        <dbReference type="SAM" id="MobiDB-lite"/>
    </source>
</evidence>
<evidence type="ECO:0000256" key="5">
    <source>
        <dbReference type="ARBA" id="ARBA00022989"/>
    </source>
</evidence>
<keyword evidence="6" id="KW-0560">Oxidoreductase</keyword>
<evidence type="ECO:0000256" key="9">
    <source>
        <dbReference type="ARBA" id="ARBA00023136"/>
    </source>
</evidence>
<dbReference type="GO" id="GO:0016717">
    <property type="term" value="F:oxidoreductase activity, acting on paired donors, with oxidation of a pair of donors resulting in the reduction of molecular oxygen to two molecules of water"/>
    <property type="evidence" value="ECO:0007669"/>
    <property type="project" value="InterPro"/>
</dbReference>
<evidence type="ECO:0000313" key="13">
    <source>
        <dbReference type="EMBL" id="RVX45013.1"/>
    </source>
</evidence>
<comment type="similarity">
    <text evidence="2">Belongs to the fatty acid desaturase type 2 family.</text>
</comment>
<evidence type="ECO:0000313" key="14">
    <source>
        <dbReference type="Proteomes" id="UP000284824"/>
    </source>
</evidence>
<dbReference type="GO" id="GO:0006631">
    <property type="term" value="P:fatty acid metabolic process"/>
    <property type="evidence" value="ECO:0007669"/>
    <property type="project" value="UniProtKB-KW"/>
</dbReference>
<dbReference type="Pfam" id="PF00487">
    <property type="entry name" value="FA_desaturase"/>
    <property type="match status" value="1"/>
</dbReference>
<evidence type="ECO:0000256" key="4">
    <source>
        <dbReference type="ARBA" id="ARBA00022832"/>
    </source>
</evidence>
<dbReference type="PANTHER" id="PTHR11351">
    <property type="entry name" value="ACYL-COA DESATURASE"/>
    <property type="match status" value="1"/>
</dbReference>
<dbReference type="InterPro" id="IPR015876">
    <property type="entry name" value="Acyl-CoA_DS"/>
</dbReference>
<dbReference type="CDD" id="cd03505">
    <property type="entry name" value="Delta9-FADS-like"/>
    <property type="match status" value="1"/>
</dbReference>
<keyword evidence="8" id="KW-0443">Lipid metabolism</keyword>
<comment type="subcellular location">
    <subcellularLocation>
        <location evidence="1">Membrane</location>
        <topology evidence="1">Multi-pass membrane protein</topology>
    </subcellularLocation>
</comment>
<accession>A0A438MGU9</accession>
<evidence type="ECO:0000256" key="6">
    <source>
        <dbReference type="ARBA" id="ARBA00023002"/>
    </source>
</evidence>
<evidence type="ECO:0000256" key="1">
    <source>
        <dbReference type="ARBA" id="ARBA00004141"/>
    </source>
</evidence>
<keyword evidence="14" id="KW-1185">Reference proteome</keyword>
<dbReference type="GO" id="GO:0016020">
    <property type="term" value="C:membrane"/>
    <property type="evidence" value="ECO:0007669"/>
    <property type="project" value="UniProtKB-SubCell"/>
</dbReference>
<evidence type="ECO:0000256" key="7">
    <source>
        <dbReference type="ARBA" id="ARBA00023004"/>
    </source>
</evidence>
<gene>
    <name evidence="13" type="ORF">EDD27_7789</name>
</gene>
<feature type="transmembrane region" description="Helical" evidence="11">
    <location>
        <begin position="32"/>
        <end position="56"/>
    </location>
</feature>
<feature type="domain" description="Fatty acid desaturase" evidence="12">
    <location>
        <begin position="70"/>
        <end position="284"/>
    </location>
</feature>
<evidence type="ECO:0000256" key="11">
    <source>
        <dbReference type="SAM" id="Phobius"/>
    </source>
</evidence>
<feature type="transmembrane region" description="Helical" evidence="11">
    <location>
        <begin position="65"/>
        <end position="84"/>
    </location>
</feature>
<keyword evidence="5 11" id="KW-1133">Transmembrane helix</keyword>
<evidence type="ECO:0000256" key="2">
    <source>
        <dbReference type="ARBA" id="ARBA00008749"/>
    </source>
</evidence>
<proteinExistence type="inferred from homology"/>
<evidence type="ECO:0000256" key="8">
    <source>
        <dbReference type="ARBA" id="ARBA00023098"/>
    </source>
</evidence>
<comment type="caution">
    <text evidence="13">The sequence shown here is derived from an EMBL/GenBank/DDBJ whole genome shotgun (WGS) entry which is preliminary data.</text>
</comment>
<keyword evidence="3 11" id="KW-0812">Transmembrane</keyword>
<dbReference type="PRINTS" id="PR00075">
    <property type="entry name" value="FACDDSATRASE"/>
</dbReference>
<dbReference type="EMBL" id="SAUN01000001">
    <property type="protein sequence ID" value="RVX45013.1"/>
    <property type="molecule type" value="Genomic_DNA"/>
</dbReference>
<dbReference type="Proteomes" id="UP000284824">
    <property type="component" value="Unassembled WGS sequence"/>
</dbReference>
<name>A0A438MGU9_9ACTN</name>
<keyword evidence="4" id="KW-0276">Fatty acid metabolism</keyword>
<sequence length="333" mass="36530">MTISVQQVERRQDYDGTSPFPGAEEHVTAGRAVVALTAAIVILPFLALGVAIFLAWGQGVAFTDLLLAAGFYVVTGLGVTVGFHRLLTHASFTARPWLRVALAIAGSMSFQGNLIGWVATHRRHHAFTDQPGDPHSPYRYGTGLRGQLRGLAHAHTGWLFTDDRTPAERYAPDLLADPAMTRITRAFPALCTLSLALPFLAGWAITSTLYGGLTAFLWAGLIRIALLQHITWSVNSLCHLIGSRPFKTRRHDRSTNLWPLALLSFGESWHNGHHSEPTCARHGLEHGQTDPAAAAIRLFERLGWASDVHWPDPDRIQRRRTTLPSQARAPGAD</sequence>
<keyword evidence="7" id="KW-0408">Iron</keyword>
<dbReference type="OrthoDB" id="19906at2"/>
<dbReference type="RefSeq" id="WP_127936699.1">
    <property type="nucleotide sequence ID" value="NZ_SAUN01000001.1"/>
</dbReference>
<dbReference type="AlphaFoldDB" id="A0A438MGU9"/>
<feature type="region of interest" description="Disordered" evidence="10">
    <location>
        <begin position="1"/>
        <end position="21"/>
    </location>
</feature>